<protein>
    <submittedName>
        <fullName evidence="1">Uncharacterized protein</fullName>
    </submittedName>
</protein>
<gene>
    <name evidence="1" type="ORF">FOPG_16383</name>
</gene>
<sequence length="150" mass="17760">MLVASVFASKKSHGHLLRAHLHWRNMHSLTHQKMEPQTSKPARLRMIAWMTLEWIRQFMYQFLQQWPTGNPKTLLVGKLIILEMHLWRACLGLMMSQLLSRLATETVMPTLSHIIVQSNPLFQLRRKRSRRTTMMRPRASCCMAMARRIR</sequence>
<reference evidence="1" key="1">
    <citation type="submission" date="2011-11" db="EMBL/GenBank/DDBJ databases">
        <title>The Genome Sequence of Fusarium oxysporum PHW808.</title>
        <authorList>
            <consortium name="The Broad Institute Genome Sequencing Platform"/>
            <person name="Ma L.-J."/>
            <person name="Gale L.R."/>
            <person name="Schwartz D.C."/>
            <person name="Zhou S."/>
            <person name="Corby-Kistler H."/>
            <person name="Young S.K."/>
            <person name="Zeng Q."/>
            <person name="Gargeya S."/>
            <person name="Fitzgerald M."/>
            <person name="Haas B."/>
            <person name="Abouelleil A."/>
            <person name="Alvarado L."/>
            <person name="Arachchi H.M."/>
            <person name="Berlin A."/>
            <person name="Brown A."/>
            <person name="Chapman S.B."/>
            <person name="Chen Z."/>
            <person name="Dunbar C."/>
            <person name="Freedman E."/>
            <person name="Gearin G."/>
            <person name="Goldberg J."/>
            <person name="Griggs A."/>
            <person name="Gujja S."/>
            <person name="Heiman D."/>
            <person name="Howarth C."/>
            <person name="Larson L."/>
            <person name="Lui A."/>
            <person name="MacDonald P.J.P."/>
            <person name="Montmayeur A."/>
            <person name="Murphy C."/>
            <person name="Neiman D."/>
            <person name="Pearson M."/>
            <person name="Priest M."/>
            <person name="Roberts A."/>
            <person name="Saif S."/>
            <person name="Shea T."/>
            <person name="Shenoy N."/>
            <person name="Sisk P."/>
            <person name="Stolte C."/>
            <person name="Sykes S."/>
            <person name="Wortman J."/>
            <person name="Nusbaum C."/>
            <person name="Birren B."/>
        </authorList>
    </citation>
    <scope>NUCLEOTIDE SEQUENCE [LARGE SCALE GENOMIC DNA]</scope>
    <source>
        <strain evidence="1">54008</strain>
    </source>
</reference>
<name>X0I2G2_FUSOX</name>
<dbReference type="EMBL" id="KK033348">
    <property type="protein sequence ID" value="EXL67489.1"/>
    <property type="molecule type" value="Genomic_DNA"/>
</dbReference>
<evidence type="ECO:0000313" key="1">
    <source>
        <dbReference type="EMBL" id="EXL67489.1"/>
    </source>
</evidence>
<dbReference type="HOGENOM" id="CLU_1740594_0_0_1"/>
<dbReference type="Proteomes" id="UP000030676">
    <property type="component" value="Unassembled WGS sequence"/>
</dbReference>
<reference evidence="1" key="2">
    <citation type="submission" date="2014-03" db="EMBL/GenBank/DDBJ databases">
        <title>The Genome Annotation of Fusarium oxysporum PHW808.</title>
        <authorList>
            <consortium name="The Broad Institute Genomics Platform"/>
            <person name="Ma L.-J."/>
            <person name="Corby-Kistler H."/>
            <person name="Broz K."/>
            <person name="Gale L.R."/>
            <person name="Jonkers W."/>
            <person name="O'Donnell K."/>
            <person name="Ploetz R."/>
            <person name="Steinberg C."/>
            <person name="Schwartz D.C."/>
            <person name="VanEtten H."/>
            <person name="Zhou S."/>
            <person name="Young S.K."/>
            <person name="Zeng Q."/>
            <person name="Gargeya S."/>
            <person name="Fitzgerald M."/>
            <person name="Abouelleil A."/>
            <person name="Alvarado L."/>
            <person name="Chapman S.B."/>
            <person name="Gainer-Dewar J."/>
            <person name="Goldberg J."/>
            <person name="Griggs A."/>
            <person name="Gujja S."/>
            <person name="Hansen M."/>
            <person name="Howarth C."/>
            <person name="Imamovic A."/>
            <person name="Ireland A."/>
            <person name="Larimer J."/>
            <person name="McCowan C."/>
            <person name="Murphy C."/>
            <person name="Pearson M."/>
            <person name="Poon T.W."/>
            <person name="Priest M."/>
            <person name="Roberts A."/>
            <person name="Saif S."/>
            <person name="Shea T."/>
            <person name="Sykes S."/>
            <person name="Wortman J."/>
            <person name="Nusbaum C."/>
            <person name="Birren B."/>
        </authorList>
    </citation>
    <scope>NUCLEOTIDE SEQUENCE</scope>
    <source>
        <strain evidence="1">54008</strain>
    </source>
</reference>
<organism evidence="1">
    <name type="scientific">Fusarium oxysporum f. sp. conglutinans race 2 54008</name>
    <dbReference type="NCBI Taxonomy" id="1089457"/>
    <lineage>
        <taxon>Eukaryota</taxon>
        <taxon>Fungi</taxon>
        <taxon>Dikarya</taxon>
        <taxon>Ascomycota</taxon>
        <taxon>Pezizomycotina</taxon>
        <taxon>Sordariomycetes</taxon>
        <taxon>Hypocreomycetidae</taxon>
        <taxon>Hypocreales</taxon>
        <taxon>Nectriaceae</taxon>
        <taxon>Fusarium</taxon>
        <taxon>Fusarium oxysporum species complex</taxon>
    </lineage>
</organism>
<proteinExistence type="predicted"/>
<accession>X0I2G2</accession>
<dbReference type="AlphaFoldDB" id="X0I2G2"/>